<evidence type="ECO:0000313" key="3">
    <source>
        <dbReference type="WBParaSite" id="MBELARI_LOCUS15179"/>
    </source>
</evidence>
<dbReference type="InterPro" id="IPR003307">
    <property type="entry name" value="W2_domain"/>
</dbReference>
<dbReference type="InterPro" id="IPR016024">
    <property type="entry name" value="ARM-type_fold"/>
</dbReference>
<dbReference type="AlphaFoldDB" id="A0AAF3EMB6"/>
<keyword evidence="2" id="KW-1185">Reference proteome</keyword>
<dbReference type="WBParaSite" id="MBELARI_LOCUS15179">
    <property type="protein sequence ID" value="MBELARI_LOCUS15179"/>
    <property type="gene ID" value="MBELARI_LOCUS15179"/>
</dbReference>
<dbReference type="Gene3D" id="1.25.40.180">
    <property type="match status" value="1"/>
</dbReference>
<name>A0AAF3EMB6_9BILA</name>
<sequence>MNKLLPKSKSRSTRNVSCNLRPMMRRLSDVLLVRAPHIIKGLYDTDICDEDSILKWAESQLQNDDDDDDDDDEIKFDGAKTSQMAQQNAERLNKQITAVNDENGEEIDIENI</sequence>
<evidence type="ECO:0000313" key="2">
    <source>
        <dbReference type="Proteomes" id="UP000887575"/>
    </source>
</evidence>
<evidence type="ECO:0000259" key="1">
    <source>
        <dbReference type="Pfam" id="PF02020"/>
    </source>
</evidence>
<feature type="domain" description="W2" evidence="1">
    <location>
        <begin position="35"/>
        <end position="71"/>
    </location>
</feature>
<protein>
    <recommendedName>
        <fullName evidence="1">W2 domain-containing protein</fullName>
    </recommendedName>
</protein>
<proteinExistence type="predicted"/>
<organism evidence="2 3">
    <name type="scientific">Mesorhabditis belari</name>
    <dbReference type="NCBI Taxonomy" id="2138241"/>
    <lineage>
        <taxon>Eukaryota</taxon>
        <taxon>Metazoa</taxon>
        <taxon>Ecdysozoa</taxon>
        <taxon>Nematoda</taxon>
        <taxon>Chromadorea</taxon>
        <taxon>Rhabditida</taxon>
        <taxon>Rhabditina</taxon>
        <taxon>Rhabditomorpha</taxon>
        <taxon>Rhabditoidea</taxon>
        <taxon>Rhabditidae</taxon>
        <taxon>Mesorhabditinae</taxon>
        <taxon>Mesorhabditis</taxon>
    </lineage>
</organism>
<dbReference type="SUPFAM" id="SSF48371">
    <property type="entry name" value="ARM repeat"/>
    <property type="match status" value="1"/>
</dbReference>
<reference evidence="3" key="1">
    <citation type="submission" date="2024-02" db="UniProtKB">
        <authorList>
            <consortium name="WormBaseParasite"/>
        </authorList>
    </citation>
    <scope>IDENTIFICATION</scope>
</reference>
<dbReference type="Proteomes" id="UP000887575">
    <property type="component" value="Unassembled WGS sequence"/>
</dbReference>
<dbReference type="Pfam" id="PF02020">
    <property type="entry name" value="W2"/>
    <property type="match status" value="1"/>
</dbReference>
<accession>A0AAF3EMB6</accession>